<gene>
    <name evidence="2" type="ORF">ACFSY7_04955</name>
</gene>
<keyword evidence="1" id="KW-0812">Transmembrane</keyword>
<proteinExistence type="predicted"/>
<protein>
    <submittedName>
        <fullName evidence="2">Uncharacterized protein</fullName>
    </submittedName>
</protein>
<sequence>MMKKMAIQLVFIIVIIAYLIYHNFNLQNINGVIITIMIGLWVLATVMMVTLDRSKRS</sequence>
<dbReference type="EMBL" id="JBHUOR010000025">
    <property type="protein sequence ID" value="MFD2867855.1"/>
    <property type="molecule type" value="Genomic_DNA"/>
</dbReference>
<dbReference type="RefSeq" id="WP_158620944.1">
    <property type="nucleotide sequence ID" value="NZ_JBHUOR010000025.1"/>
</dbReference>
<keyword evidence="3" id="KW-1185">Reference proteome</keyword>
<reference evidence="3" key="1">
    <citation type="journal article" date="2019" name="Int. J. Syst. Evol. Microbiol.">
        <title>The Global Catalogue of Microorganisms (GCM) 10K type strain sequencing project: providing services to taxonomists for standard genome sequencing and annotation.</title>
        <authorList>
            <consortium name="The Broad Institute Genomics Platform"/>
            <consortium name="The Broad Institute Genome Sequencing Center for Infectious Disease"/>
            <person name="Wu L."/>
            <person name="Ma J."/>
        </authorList>
    </citation>
    <scope>NUCLEOTIDE SEQUENCE [LARGE SCALE GENOMIC DNA]</scope>
    <source>
        <strain evidence="3">KCTC 33522</strain>
    </source>
</reference>
<dbReference type="Proteomes" id="UP001597568">
    <property type="component" value="Unassembled WGS sequence"/>
</dbReference>
<evidence type="ECO:0000313" key="2">
    <source>
        <dbReference type="EMBL" id="MFD2867855.1"/>
    </source>
</evidence>
<feature type="transmembrane region" description="Helical" evidence="1">
    <location>
        <begin position="7"/>
        <end position="24"/>
    </location>
</feature>
<comment type="caution">
    <text evidence="2">The sequence shown here is derived from an EMBL/GenBank/DDBJ whole genome shotgun (WGS) entry which is preliminary data.</text>
</comment>
<name>A0ABW5XY05_9BACL</name>
<organism evidence="2 3">
    <name type="scientific">Kurthia populi</name>
    <dbReference type="NCBI Taxonomy" id="1562132"/>
    <lineage>
        <taxon>Bacteria</taxon>
        <taxon>Bacillati</taxon>
        <taxon>Bacillota</taxon>
        <taxon>Bacilli</taxon>
        <taxon>Bacillales</taxon>
        <taxon>Caryophanaceae</taxon>
        <taxon>Kurthia</taxon>
    </lineage>
</organism>
<evidence type="ECO:0000256" key="1">
    <source>
        <dbReference type="SAM" id="Phobius"/>
    </source>
</evidence>
<evidence type="ECO:0000313" key="3">
    <source>
        <dbReference type="Proteomes" id="UP001597568"/>
    </source>
</evidence>
<accession>A0ABW5XY05</accession>
<keyword evidence="1" id="KW-1133">Transmembrane helix</keyword>
<keyword evidence="1" id="KW-0472">Membrane</keyword>
<feature type="transmembrane region" description="Helical" evidence="1">
    <location>
        <begin position="30"/>
        <end position="51"/>
    </location>
</feature>